<evidence type="ECO:0000313" key="3">
    <source>
        <dbReference type="EMBL" id="KAF5386293.1"/>
    </source>
</evidence>
<dbReference type="InterPro" id="IPR036537">
    <property type="entry name" value="Adaptor_Cbl_N_dom_sf"/>
</dbReference>
<feature type="compositionally biased region" description="Basic and acidic residues" evidence="1">
    <location>
        <begin position="2401"/>
        <end position="2412"/>
    </location>
</feature>
<dbReference type="Gene3D" id="3.30.200.20">
    <property type="entry name" value="Phosphorylase Kinase, domain 1"/>
    <property type="match status" value="1"/>
</dbReference>
<dbReference type="InterPro" id="IPR011009">
    <property type="entry name" value="Kinase-like_dom_sf"/>
</dbReference>
<dbReference type="GO" id="GO:0007166">
    <property type="term" value="P:cell surface receptor signaling pathway"/>
    <property type="evidence" value="ECO:0007669"/>
    <property type="project" value="InterPro"/>
</dbReference>
<dbReference type="Gene3D" id="1.25.10.10">
    <property type="entry name" value="Leucine-rich Repeat Variant"/>
    <property type="match status" value="1"/>
</dbReference>
<feature type="compositionally biased region" description="Low complexity" evidence="1">
    <location>
        <begin position="772"/>
        <end position="793"/>
    </location>
</feature>
<feature type="region of interest" description="Disordered" evidence="1">
    <location>
        <begin position="613"/>
        <end position="637"/>
    </location>
</feature>
<dbReference type="GO" id="GO:0031267">
    <property type="term" value="F:small GTPase binding"/>
    <property type="evidence" value="ECO:0007669"/>
    <property type="project" value="InterPro"/>
</dbReference>
<feature type="compositionally biased region" description="Polar residues" evidence="1">
    <location>
        <begin position="380"/>
        <end position="393"/>
    </location>
</feature>
<feature type="compositionally biased region" description="Basic and acidic residues" evidence="1">
    <location>
        <begin position="1147"/>
        <end position="1159"/>
    </location>
</feature>
<feature type="compositionally biased region" description="Basic and acidic residues" evidence="1">
    <location>
        <begin position="655"/>
        <end position="666"/>
    </location>
</feature>
<feature type="compositionally biased region" description="Low complexity" evidence="1">
    <location>
        <begin position="237"/>
        <end position="253"/>
    </location>
</feature>
<sequence>MALSFTSRRISRLGLLQIGPALLFCRVKTGSRHVFNAFSVATSRPALYAMERSKQREHEPSSLPKSTPPAPYPFPASNSPNPNHSPRLPSLLNPATAAHPPSTQQGAGLGHGHGHSASFSGPSVNYRNNLLSPVSSPPPPHPVSLPGTHPSSPTILGPPFQPNESLGSKSVGRGRGHSESTVSLPRTDLDLPSSPPSAASFDVLSSAPFVSPSTTIRPDSSVPFSSPGEQYEGGLGASRSSSSSKLDLSSSFRMRSRSASRTRVSGSTGGEDGGAQSPSAMTQNPSRSSLTSWWKHPAQGDAPAQPQSGQIIPSSSTPLSSSSRHPSPHAVGQGRGRAHTHSISRPWHTKSFFDSHSAGKTDKSRRHTVATTVEAAGARKSTTPTTPVATLNESTERKDASEEGGGESSTEGKNSGHDTVPLEQMQNWETTRKRVAQAASSILGTSALVAHEILLTSVELFELAPVPGLAAAARTLLEIWDSVQEVDSNRLQCLRLTERCADILLSVRQEVYEAGEHVSLELKLPIAKLSETFQNVHNVLAKQAARPFLQRYLKRDEISKQLQQCDMDLHDALGMFSLTIQVRILKQVRASEAKRQKETEELLKNVLTLVNRSATSPTPPVQSPPAQSQPVQSPPPLYAEQRTASFIQSTSAEQLHTEQRLSEEQRPPFPYGPTLSSNDPNSFPYTTALPPQPLLLSGSSSGSGLDGGAVTNPKARGEAITEASASQQSLLADIPGLQGLPASSSHSSLSLDVLNEVSTQAQGLELGTSVVPTVSVTPSSRPSTASRSSTDTTPKQHLIPVPPVQLIPTRSTIEAGAPVLDAIRNQLVTSSSSQTIIPSSSTLTRIGPSTLGSTSTTSSSGMPSAIPVPPALIPSPSTLPASLVLPTLLSLTKYQNALDAEGDYVDLRNVMRAALSKGSDVEMMRVLGLGLRGTKGPFDADDIDGDVGASKGGGGRRCRRLDAGEIVEAIKTLQRAQEALLEKERWEATLDKREGTDGQGVASDEKSQIHDDHVHGNTGTDVGSGGGERPGFYRRGSASSAKALAKIKRRMSIQSSYSSNSIPSQPPTPLNETIIDEEVEVEEPTEVGGVRKAVVMRKGTSGSGGARLLRSKTTSSSSTSTSKTNDSAISQAGSGSGRSRGSGSGREGMKEKPNTLDKEFIESSIDALRRLSRTTSTDTKSRRDSDSARELPSWTITRFEIDPEEKIGVGFFSDVFKGTWRAPSAPSAPLSTSSSSAYVFSPPSRTVAIKVLAETTPRSLFLGETAIWKKLNHPNVLELYGASSASGDPPWFFVSPYLENGSLVEFLRRNSTPDPISGKSKLPTGLVLPENTAYDRYVEGVTTIAAGGRVRTGSLPGYPGWNGGGLGSLVGTHAVHASDGMGLGASAAHPSGNAHTRGRSGSGSTVGGSGGFGLGVGEVPKEWDLLRFMHEIAKGMEYLHSQGVLHGDLKAANVLVDDRIHCVIGDFGQSEMRSEAYRISGTPPPRVGYGCDRGEGMVVIEARVGRLLQEPFCDTLERRGGASLYPTRTAMSLFAINLAIPFSLHLAAVETSLYSTGRPSFIVTSLKGGLPSTIGVAASTNGFSRWVEPADKAVRAQIAESVSLIAELDFPDQWDNLIDQLVNSLLPTDYNTNLGVLQTGHSIFRQWRSLVRSDRLYTEINLVFSKFLTPFLQLFRQTAELLTRPGQSADQVTLLGQCMVLLVEIYYDFTCHNLPPAIEDSHVEFFGSDGGFFPGLMRWEPAELEVDPDSTTPSIPTQLKTSILLVVELFIKLFPDALQSSSASILSAAPSASTAPSPASSSSNALLSQSYDGLISQSLRFISTSVRSTIYKSLFISPTNPGIISSLIEGAIIPNAFLRTSDVERFSDDPLEWIRTDLAGSAAGTEGATRRQAAGDVLQALVGCGDNVEFDTTRVVRGWVERMWKSKDGVIWLISLVANRGGTTGQGVTSTNKLVDVMQFFEKNVFPDLQALEGKIDEDDEEQGAKGGVHPILKIDAIRFLYTFRNQLTKQQLLAVLPLLIKALDDSENYVTYTYAAIAIEKVLGIRFAQADVRDFAPQLLGVLMSKIERADTPEKIAENDHLMKAVMRAIITARQTLIPTYQQLLNRLVAVLGVISKNPSNPKFDQYIFESLSALMRFVTSGSPTTIPTFESTLIELFTIILMQDIDQYIPYVFQLLAQMLSLHPTSAAFASAGQQDLIPPQYRSLLSFLLAPTVWQQKGSIPGLVKLLKAYLARDAKGMVQGGQIGSISGILQQRLIVTACRALTNYIIGVFESIQSGLWGQILNTFVLPLVPKMPHRDRNMAAVGMTRLLFQSRLEVQQSNAQSWPLHALIKLFSEPQFLVPANKAFSSSTASEDSGAAALGLGALTEIDFEEQTAGYQAAYSRLAASESAEDAAAEDPVRWVDDAQKF</sequence>
<name>A0A8H5HMW0_9AGAR</name>
<dbReference type="GO" id="GO:0005524">
    <property type="term" value="F:ATP binding"/>
    <property type="evidence" value="ECO:0007669"/>
    <property type="project" value="InterPro"/>
</dbReference>
<reference evidence="3 4" key="1">
    <citation type="journal article" date="2020" name="ISME J.">
        <title>Uncovering the hidden diversity of litter-decomposition mechanisms in mushroom-forming fungi.</title>
        <authorList>
            <person name="Floudas D."/>
            <person name="Bentzer J."/>
            <person name="Ahren D."/>
            <person name="Johansson T."/>
            <person name="Persson P."/>
            <person name="Tunlid A."/>
        </authorList>
    </citation>
    <scope>NUCLEOTIDE SEQUENCE [LARGE SCALE GENOMIC DNA]</scope>
    <source>
        <strain evidence="3 4">CBS 406.79</strain>
    </source>
</reference>
<dbReference type="GO" id="GO:0006606">
    <property type="term" value="P:protein import into nucleus"/>
    <property type="evidence" value="ECO:0007669"/>
    <property type="project" value="TreeGrafter"/>
</dbReference>
<dbReference type="Pfam" id="PF07714">
    <property type="entry name" value="PK_Tyr_Ser-Thr"/>
    <property type="match status" value="1"/>
</dbReference>
<feature type="compositionally biased region" description="Gly residues" evidence="1">
    <location>
        <begin position="1134"/>
        <end position="1146"/>
    </location>
</feature>
<dbReference type="GO" id="GO:0006611">
    <property type="term" value="P:protein export from nucleus"/>
    <property type="evidence" value="ECO:0007669"/>
    <property type="project" value="TreeGrafter"/>
</dbReference>
<dbReference type="InterPro" id="IPR013713">
    <property type="entry name" value="XPO2_central"/>
</dbReference>
<feature type="region of interest" description="Disordered" evidence="1">
    <location>
        <begin position="51"/>
        <end position="197"/>
    </location>
</feature>
<dbReference type="Pfam" id="PF03378">
    <property type="entry name" value="CAS_CSE1"/>
    <property type="match status" value="2"/>
</dbReference>
<dbReference type="InterPro" id="IPR000719">
    <property type="entry name" value="Prot_kinase_dom"/>
</dbReference>
<accession>A0A8H5HMW0</accession>
<feature type="compositionally biased region" description="Low complexity" evidence="1">
    <location>
        <begin position="302"/>
        <end position="325"/>
    </location>
</feature>
<feature type="compositionally biased region" description="Basic and acidic residues" evidence="1">
    <location>
        <begin position="1003"/>
        <end position="1015"/>
    </location>
</feature>
<feature type="region of interest" description="Disordered" evidence="1">
    <location>
        <begin position="772"/>
        <end position="798"/>
    </location>
</feature>
<dbReference type="InterPro" id="IPR011989">
    <property type="entry name" value="ARM-like"/>
</dbReference>
<dbReference type="PANTHER" id="PTHR10997">
    <property type="entry name" value="IMPORTIN-7, 8, 11"/>
    <property type="match status" value="1"/>
</dbReference>
<evidence type="ECO:0000259" key="2">
    <source>
        <dbReference type="PROSITE" id="PS50011"/>
    </source>
</evidence>
<dbReference type="InterPro" id="IPR016024">
    <property type="entry name" value="ARM-type_fold"/>
</dbReference>
<feature type="region of interest" description="Disordered" evidence="1">
    <location>
        <begin position="839"/>
        <end position="863"/>
    </location>
</feature>
<evidence type="ECO:0000256" key="1">
    <source>
        <dbReference type="SAM" id="MobiDB-lite"/>
    </source>
</evidence>
<dbReference type="InterPro" id="IPR005043">
    <property type="entry name" value="XPO2_C"/>
</dbReference>
<gene>
    <name evidence="3" type="ORF">D9757_008606</name>
</gene>
<feature type="region of interest" description="Disordered" evidence="1">
    <location>
        <begin position="209"/>
        <end position="421"/>
    </location>
</feature>
<feature type="compositionally biased region" description="Polar residues" evidence="1">
    <location>
        <begin position="276"/>
        <end position="292"/>
    </location>
</feature>
<feature type="domain" description="Protein kinase" evidence="2">
    <location>
        <begin position="1201"/>
        <end position="1644"/>
    </location>
</feature>
<dbReference type="GO" id="GO:0005049">
    <property type="term" value="F:nuclear export signal receptor activity"/>
    <property type="evidence" value="ECO:0007669"/>
    <property type="project" value="TreeGrafter"/>
</dbReference>
<organism evidence="3 4">
    <name type="scientific">Collybiopsis confluens</name>
    <dbReference type="NCBI Taxonomy" id="2823264"/>
    <lineage>
        <taxon>Eukaryota</taxon>
        <taxon>Fungi</taxon>
        <taxon>Dikarya</taxon>
        <taxon>Basidiomycota</taxon>
        <taxon>Agaricomycotina</taxon>
        <taxon>Agaricomycetes</taxon>
        <taxon>Agaricomycetidae</taxon>
        <taxon>Agaricales</taxon>
        <taxon>Marasmiineae</taxon>
        <taxon>Omphalotaceae</taxon>
        <taxon>Collybiopsis</taxon>
    </lineage>
</organism>
<dbReference type="SUPFAM" id="SSF56112">
    <property type="entry name" value="Protein kinase-like (PK-like)"/>
    <property type="match status" value="1"/>
</dbReference>
<proteinExistence type="predicted"/>
<dbReference type="Gene3D" id="1.10.510.10">
    <property type="entry name" value="Transferase(Phosphotransferase) domain 1"/>
    <property type="match status" value="1"/>
</dbReference>
<evidence type="ECO:0000313" key="4">
    <source>
        <dbReference type="Proteomes" id="UP000518752"/>
    </source>
</evidence>
<feature type="region of interest" description="Disordered" evidence="1">
    <location>
        <begin position="1082"/>
        <end position="1159"/>
    </location>
</feature>
<feature type="compositionally biased region" description="Polar residues" evidence="1">
    <location>
        <begin position="674"/>
        <end position="685"/>
    </location>
</feature>
<dbReference type="GO" id="GO:0004672">
    <property type="term" value="F:protein kinase activity"/>
    <property type="evidence" value="ECO:0007669"/>
    <property type="project" value="InterPro"/>
</dbReference>
<feature type="compositionally biased region" description="Basic and acidic residues" evidence="1">
    <location>
        <begin position="351"/>
        <end position="362"/>
    </location>
</feature>
<feature type="compositionally biased region" description="Polar residues" evidence="1">
    <location>
        <begin position="211"/>
        <end position="228"/>
    </location>
</feature>
<dbReference type="SUPFAM" id="SSF48371">
    <property type="entry name" value="ARM repeat"/>
    <property type="match status" value="1"/>
</dbReference>
<dbReference type="GO" id="GO:0005635">
    <property type="term" value="C:nuclear envelope"/>
    <property type="evidence" value="ECO:0007669"/>
    <property type="project" value="TreeGrafter"/>
</dbReference>
<dbReference type="EMBL" id="JAACJN010000037">
    <property type="protein sequence ID" value="KAF5386293.1"/>
    <property type="molecule type" value="Genomic_DNA"/>
</dbReference>
<feature type="region of interest" description="Disordered" evidence="1">
    <location>
        <begin position="1388"/>
        <end position="1409"/>
    </location>
</feature>
<feature type="compositionally biased region" description="Low complexity" evidence="1">
    <location>
        <begin position="694"/>
        <end position="703"/>
    </location>
</feature>
<feature type="region of interest" description="Disordered" evidence="1">
    <location>
        <begin position="990"/>
        <end position="1037"/>
    </location>
</feature>
<dbReference type="InterPro" id="IPR001245">
    <property type="entry name" value="Ser-Thr/Tyr_kinase_cat_dom"/>
</dbReference>
<dbReference type="InterPro" id="IPR059179">
    <property type="entry name" value="MLKL-like_MCAfunc"/>
</dbReference>
<dbReference type="GO" id="GO:0005829">
    <property type="term" value="C:cytosol"/>
    <property type="evidence" value="ECO:0007669"/>
    <property type="project" value="TreeGrafter"/>
</dbReference>
<feature type="region of interest" description="Disordered" evidence="1">
    <location>
        <begin position="650"/>
        <end position="722"/>
    </location>
</feature>
<feature type="compositionally biased region" description="Low complexity" evidence="1">
    <location>
        <begin position="75"/>
        <end position="94"/>
    </location>
</feature>
<dbReference type="SMART" id="SM00220">
    <property type="entry name" value="S_TKc"/>
    <property type="match status" value="1"/>
</dbReference>
<dbReference type="CDD" id="cd21037">
    <property type="entry name" value="MLKL_NTD"/>
    <property type="match status" value="1"/>
</dbReference>
<dbReference type="PANTHER" id="PTHR10997:SF8">
    <property type="entry name" value="EXPORTIN-2"/>
    <property type="match status" value="1"/>
</dbReference>
<dbReference type="OrthoDB" id="3268246at2759"/>
<dbReference type="Pfam" id="PF08506">
    <property type="entry name" value="Cse1"/>
    <property type="match status" value="1"/>
</dbReference>
<protein>
    <recommendedName>
        <fullName evidence="2">Protein kinase domain-containing protein</fullName>
    </recommendedName>
</protein>
<dbReference type="Proteomes" id="UP000518752">
    <property type="component" value="Unassembled WGS sequence"/>
</dbReference>
<dbReference type="Gene3D" id="1.20.930.20">
    <property type="entry name" value="Adaptor protein Cbl, N-terminal domain"/>
    <property type="match status" value="1"/>
</dbReference>
<feature type="compositionally biased region" description="Low complexity" evidence="1">
    <location>
        <begin position="1111"/>
        <end position="1124"/>
    </location>
</feature>
<dbReference type="PROSITE" id="PS50011">
    <property type="entry name" value="PROTEIN_KINASE_DOM"/>
    <property type="match status" value="1"/>
</dbReference>
<dbReference type="PROSITE" id="PS00108">
    <property type="entry name" value="PROTEIN_KINASE_ST"/>
    <property type="match status" value="1"/>
</dbReference>
<dbReference type="InterPro" id="IPR008271">
    <property type="entry name" value="Ser/Thr_kinase_AS"/>
</dbReference>
<keyword evidence="4" id="KW-1185">Reference proteome</keyword>
<feature type="compositionally biased region" description="Basic and acidic residues" evidence="1">
    <location>
        <begin position="51"/>
        <end position="60"/>
    </location>
</feature>
<feature type="compositionally biased region" description="Gly residues" evidence="1">
    <location>
        <begin position="1400"/>
        <end position="1409"/>
    </location>
</feature>
<comment type="caution">
    <text evidence="3">The sequence shown here is derived from an EMBL/GenBank/DDBJ whole genome shotgun (WGS) entry which is preliminary data.</text>
</comment>
<feature type="region of interest" description="Disordered" evidence="1">
    <location>
        <begin position="2393"/>
        <end position="2412"/>
    </location>
</feature>